<accession>B9SDC5</accession>
<dbReference type="SUPFAM" id="SSF47616">
    <property type="entry name" value="GST C-terminal domain-like"/>
    <property type="match status" value="1"/>
</dbReference>
<dbReference type="eggNOG" id="KOG0406">
    <property type="taxonomic scope" value="Eukaryota"/>
</dbReference>
<dbReference type="GO" id="GO:0006749">
    <property type="term" value="P:glutathione metabolic process"/>
    <property type="evidence" value="ECO:0000318"/>
    <property type="project" value="GO_Central"/>
</dbReference>
<dbReference type="PANTHER" id="PTHR11260">
    <property type="entry name" value="GLUTATHIONE S-TRANSFERASE, GST, SUPERFAMILY, GST DOMAIN CONTAINING"/>
    <property type="match status" value="1"/>
</dbReference>
<proteinExistence type="predicted"/>
<dbReference type="SFLD" id="SFLDS00019">
    <property type="entry name" value="Glutathione_Transferase_(cytos"/>
    <property type="match status" value="1"/>
</dbReference>
<dbReference type="SFLD" id="SFLDG01152">
    <property type="entry name" value="Main.3:_Omega-_and_Tau-like"/>
    <property type="match status" value="1"/>
</dbReference>
<dbReference type="InterPro" id="IPR036282">
    <property type="entry name" value="Glutathione-S-Trfase_C_sf"/>
</dbReference>
<dbReference type="InterPro" id="IPR040079">
    <property type="entry name" value="Glutathione_S-Trfase"/>
</dbReference>
<keyword evidence="2" id="KW-0808">Transferase</keyword>
<dbReference type="STRING" id="3988.B9SDC5"/>
<comment type="catalytic activity">
    <reaction evidence="3">
        <text>RX + glutathione = an S-substituted glutathione + a halide anion + H(+)</text>
        <dbReference type="Rhea" id="RHEA:16437"/>
        <dbReference type="ChEBI" id="CHEBI:15378"/>
        <dbReference type="ChEBI" id="CHEBI:16042"/>
        <dbReference type="ChEBI" id="CHEBI:17792"/>
        <dbReference type="ChEBI" id="CHEBI:57925"/>
        <dbReference type="ChEBI" id="CHEBI:90779"/>
        <dbReference type="EC" id="2.5.1.18"/>
    </reaction>
</comment>
<dbReference type="InParanoid" id="B9SDC5"/>
<dbReference type="CDD" id="cd03185">
    <property type="entry name" value="GST_C_Tau"/>
    <property type="match status" value="1"/>
</dbReference>
<dbReference type="EMBL" id="EQ973927">
    <property type="protein sequence ID" value="EEF38362.1"/>
    <property type="molecule type" value="Genomic_DNA"/>
</dbReference>
<keyword evidence="6" id="KW-1185">Reference proteome</keyword>
<dbReference type="AlphaFoldDB" id="B9SDC5"/>
<dbReference type="Gene3D" id="3.40.30.10">
    <property type="entry name" value="Glutaredoxin"/>
    <property type="match status" value="1"/>
</dbReference>
<evidence type="ECO:0000259" key="4">
    <source>
        <dbReference type="PROSITE" id="PS50405"/>
    </source>
</evidence>
<dbReference type="Pfam" id="PF00043">
    <property type="entry name" value="GST_C"/>
    <property type="match status" value="1"/>
</dbReference>
<dbReference type="InterPro" id="IPR010987">
    <property type="entry name" value="Glutathione-S-Trfase_C-like"/>
</dbReference>
<protein>
    <recommendedName>
        <fullName evidence="1">glutathione transferase</fullName>
        <ecNumber evidence="1">2.5.1.18</ecNumber>
    </recommendedName>
</protein>
<dbReference type="PROSITE" id="PS50405">
    <property type="entry name" value="GST_CTER"/>
    <property type="match status" value="1"/>
</dbReference>
<dbReference type="PANTHER" id="PTHR11260:SF729">
    <property type="entry name" value="GLUTATHIONE TRANSFERASE"/>
    <property type="match status" value="1"/>
</dbReference>
<organism evidence="5 6">
    <name type="scientific">Ricinus communis</name>
    <name type="common">Castor bean</name>
    <dbReference type="NCBI Taxonomy" id="3988"/>
    <lineage>
        <taxon>Eukaryota</taxon>
        <taxon>Viridiplantae</taxon>
        <taxon>Streptophyta</taxon>
        <taxon>Embryophyta</taxon>
        <taxon>Tracheophyta</taxon>
        <taxon>Spermatophyta</taxon>
        <taxon>Magnoliopsida</taxon>
        <taxon>eudicotyledons</taxon>
        <taxon>Gunneridae</taxon>
        <taxon>Pentapetalae</taxon>
        <taxon>rosids</taxon>
        <taxon>fabids</taxon>
        <taxon>Malpighiales</taxon>
        <taxon>Euphorbiaceae</taxon>
        <taxon>Acalyphoideae</taxon>
        <taxon>Acalypheae</taxon>
        <taxon>Ricinus</taxon>
    </lineage>
</organism>
<evidence type="ECO:0000256" key="2">
    <source>
        <dbReference type="ARBA" id="ARBA00022679"/>
    </source>
</evidence>
<dbReference type="EC" id="2.5.1.18" evidence="1"/>
<evidence type="ECO:0000256" key="3">
    <source>
        <dbReference type="ARBA" id="ARBA00047960"/>
    </source>
</evidence>
<evidence type="ECO:0000313" key="5">
    <source>
        <dbReference type="EMBL" id="EEF38362.1"/>
    </source>
</evidence>
<dbReference type="SFLD" id="SFLDG00358">
    <property type="entry name" value="Main_(cytGST)"/>
    <property type="match status" value="1"/>
</dbReference>
<name>B9SDC5_RICCO</name>
<dbReference type="InterPro" id="IPR004046">
    <property type="entry name" value="GST_C"/>
</dbReference>
<dbReference type="FunFam" id="1.20.1050.10:FF:000012">
    <property type="entry name" value="Tau class glutathione S-transferase"/>
    <property type="match status" value="1"/>
</dbReference>
<dbReference type="Proteomes" id="UP000008311">
    <property type="component" value="Unassembled WGS sequence"/>
</dbReference>
<evidence type="ECO:0000256" key="1">
    <source>
        <dbReference type="ARBA" id="ARBA00012452"/>
    </source>
</evidence>
<evidence type="ECO:0000313" key="6">
    <source>
        <dbReference type="Proteomes" id="UP000008311"/>
    </source>
</evidence>
<dbReference type="InterPro" id="IPR045074">
    <property type="entry name" value="GST_C_Tau"/>
</dbReference>
<keyword evidence="5" id="KW-0456">Lyase</keyword>
<sequence length="176" mass="19832">MYPSQATNLVTNCSTHNGKPIVESLVILEYIDETWQQNPLLPQDPHDRAAARFWAKFGDDKVIPSMWAILTKEGKEQEEASAQTNENLKFLEEELKGKKFFGGEQIGYLDIALGWLANSVPVLEEISLKVIDKEAFPLLSAWMQEFSSVPTVKESLPPHDKLITKFRAYVAAAPKK</sequence>
<dbReference type="GO" id="GO:0004364">
    <property type="term" value="F:glutathione transferase activity"/>
    <property type="evidence" value="ECO:0000318"/>
    <property type="project" value="GO_Central"/>
</dbReference>
<gene>
    <name evidence="5" type="ORF">RCOM_1516410</name>
</gene>
<feature type="domain" description="GST C-terminal" evidence="4">
    <location>
        <begin position="44"/>
        <end position="166"/>
    </location>
</feature>
<dbReference type="InterPro" id="IPR045073">
    <property type="entry name" value="Omega/Tau-like"/>
</dbReference>
<dbReference type="Gene3D" id="1.20.1050.10">
    <property type="match status" value="1"/>
</dbReference>
<dbReference type="GO" id="GO:0005737">
    <property type="term" value="C:cytoplasm"/>
    <property type="evidence" value="ECO:0000318"/>
    <property type="project" value="GO_Central"/>
</dbReference>
<reference evidence="6" key="1">
    <citation type="journal article" date="2010" name="Nat. Biotechnol.">
        <title>Draft genome sequence of the oilseed species Ricinus communis.</title>
        <authorList>
            <person name="Chan A.P."/>
            <person name="Crabtree J."/>
            <person name="Zhao Q."/>
            <person name="Lorenzi H."/>
            <person name="Orvis J."/>
            <person name="Puiu D."/>
            <person name="Melake-Berhan A."/>
            <person name="Jones K.M."/>
            <person name="Redman J."/>
            <person name="Chen G."/>
            <person name="Cahoon E.B."/>
            <person name="Gedil M."/>
            <person name="Stanke M."/>
            <person name="Haas B.J."/>
            <person name="Wortman J.R."/>
            <person name="Fraser-Liggett C.M."/>
            <person name="Ravel J."/>
            <person name="Rabinowicz P.D."/>
        </authorList>
    </citation>
    <scope>NUCLEOTIDE SEQUENCE [LARGE SCALE GENOMIC DNA]</scope>
    <source>
        <strain evidence="6">cv. Hale</strain>
    </source>
</reference>
<dbReference type="GO" id="GO:0016829">
    <property type="term" value="F:lyase activity"/>
    <property type="evidence" value="ECO:0007669"/>
    <property type="project" value="UniProtKB-KW"/>
</dbReference>